<proteinExistence type="predicted"/>
<evidence type="ECO:0000256" key="1">
    <source>
        <dbReference type="SAM" id="Coils"/>
    </source>
</evidence>
<dbReference type="EMBL" id="ML122255">
    <property type="protein sequence ID" value="RPD63871.1"/>
    <property type="molecule type" value="Genomic_DNA"/>
</dbReference>
<name>A0A5C2SJQ3_9APHY</name>
<dbReference type="Proteomes" id="UP000313359">
    <property type="component" value="Unassembled WGS sequence"/>
</dbReference>
<keyword evidence="1" id="KW-0175">Coiled coil</keyword>
<evidence type="ECO:0000313" key="3">
    <source>
        <dbReference type="Proteomes" id="UP000313359"/>
    </source>
</evidence>
<keyword evidence="3" id="KW-1185">Reference proteome</keyword>
<dbReference type="STRING" id="1328759.A0A5C2SJQ3"/>
<gene>
    <name evidence="2" type="ORF">L227DRAFT_572311</name>
</gene>
<feature type="coiled-coil region" evidence="1">
    <location>
        <begin position="416"/>
        <end position="443"/>
    </location>
</feature>
<organism evidence="2 3">
    <name type="scientific">Lentinus tigrinus ALCF2SS1-6</name>
    <dbReference type="NCBI Taxonomy" id="1328759"/>
    <lineage>
        <taxon>Eukaryota</taxon>
        <taxon>Fungi</taxon>
        <taxon>Dikarya</taxon>
        <taxon>Basidiomycota</taxon>
        <taxon>Agaricomycotina</taxon>
        <taxon>Agaricomycetes</taxon>
        <taxon>Polyporales</taxon>
        <taxon>Polyporaceae</taxon>
        <taxon>Lentinus</taxon>
    </lineage>
</organism>
<evidence type="ECO:0000313" key="2">
    <source>
        <dbReference type="EMBL" id="RPD63871.1"/>
    </source>
</evidence>
<dbReference type="AlphaFoldDB" id="A0A5C2SJQ3"/>
<dbReference type="OrthoDB" id="3883941at2759"/>
<reference evidence="2" key="1">
    <citation type="journal article" date="2018" name="Genome Biol. Evol.">
        <title>Genomics and development of Lentinus tigrinus, a white-rot wood-decaying mushroom with dimorphic fruiting bodies.</title>
        <authorList>
            <person name="Wu B."/>
            <person name="Xu Z."/>
            <person name="Knudson A."/>
            <person name="Carlson A."/>
            <person name="Chen N."/>
            <person name="Kovaka S."/>
            <person name="LaButti K."/>
            <person name="Lipzen A."/>
            <person name="Pennachio C."/>
            <person name="Riley R."/>
            <person name="Schakwitz W."/>
            <person name="Umezawa K."/>
            <person name="Ohm R.A."/>
            <person name="Grigoriev I.V."/>
            <person name="Nagy L.G."/>
            <person name="Gibbons J."/>
            <person name="Hibbett D."/>
        </authorList>
    </citation>
    <scope>NUCLEOTIDE SEQUENCE [LARGE SCALE GENOMIC DNA]</scope>
    <source>
        <strain evidence="2">ALCF2SS1-6</strain>
    </source>
</reference>
<sequence length="447" mass="49269">MNASAALRHSTRTLATKHAFAARRIAGRRTFQRFQSTSTSSSSGASSSYDASHLAAGVAGGTVVLLGGYMYYYFSGAKSAVDASRAASQYYQETKAAIASKAPNSPNEALDYLRDVARSYLVIIPGARPHVDAAFDTIDELRSTHGDDVNRIVSDGYEEVSVVIKDSGSMDAAVAMKILDVLRRRSAELEELGKKAGKDAFGSLSEKYPQLSEKLGGGYEEFKRLAESKGPEAKKVYDETSRQLKDIFSKGFSQNSFDDARRLIQSKTSDLRRFAQQSSQEAWDRALKEATPYLDKAPEIKQLLNDNRDKFIAAGAATISGGSSGMQEVFSHIKDVAQGDMAKNKDKMNELRKFVEDKAREAEAQGTKQLERGWESLQDWIRTMPGGEDALKRMPDVQVFVKVSQERSEDAKKLAKETYEAVLQVLEEKGKKAKQLSEEVKEDTKSS</sequence>
<accession>A0A5C2SJQ3</accession>
<protein>
    <submittedName>
        <fullName evidence="2">Uncharacterized protein</fullName>
    </submittedName>
</protein>